<keyword evidence="1" id="KW-1133">Transmembrane helix</keyword>
<dbReference type="Pfam" id="PF12822">
    <property type="entry name" value="ECF_trnsprt"/>
    <property type="match status" value="1"/>
</dbReference>
<reference evidence="2 3" key="1">
    <citation type="submission" date="2015-09" db="EMBL/GenBank/DDBJ databases">
        <authorList>
            <consortium name="Pathogen Informatics"/>
        </authorList>
    </citation>
    <scope>NUCLEOTIDE SEQUENCE [LARGE SCALE GENOMIC DNA]</scope>
    <source>
        <strain evidence="2 3">2789STDY5834939</strain>
    </source>
</reference>
<keyword evidence="1" id="KW-0812">Transmembrane</keyword>
<accession>A0A174SVC5</accession>
<sequence length="177" mass="18298">MNKTATQKLMTAALCLALGLLLPSMFHMIGAGTVFLPMHIPVLLCGMLCGGAYGAAVGAIVPLLSSLLTGMPPIFPVAPAMMFELCAYGLLSGLFYHSLRRNVYLSLIGAMLGGRVVSGIANAVFMGMADKPYGFSAFLSGAFVTALPGILLQLIVIPLLVLALQKAGLAGRTAAAR</sequence>
<protein>
    <submittedName>
        <fullName evidence="2">Protein of uncharacterized function (DUF3816)</fullName>
    </submittedName>
</protein>
<dbReference type="RefSeq" id="WP_024730089.1">
    <property type="nucleotide sequence ID" value="NZ_CABIWA010000001.1"/>
</dbReference>
<feature type="transmembrane region" description="Helical" evidence="1">
    <location>
        <begin position="41"/>
        <end position="65"/>
    </location>
</feature>
<evidence type="ECO:0000313" key="3">
    <source>
        <dbReference type="Proteomes" id="UP000095765"/>
    </source>
</evidence>
<organism evidence="2 3">
    <name type="scientific">Anaerotruncus colihominis</name>
    <dbReference type="NCBI Taxonomy" id="169435"/>
    <lineage>
        <taxon>Bacteria</taxon>
        <taxon>Bacillati</taxon>
        <taxon>Bacillota</taxon>
        <taxon>Clostridia</taxon>
        <taxon>Eubacteriales</taxon>
        <taxon>Oscillospiraceae</taxon>
        <taxon>Anaerotruncus</taxon>
    </lineage>
</organism>
<dbReference type="InterPro" id="IPR024529">
    <property type="entry name" value="ECF_trnsprt_substrate-spec"/>
</dbReference>
<evidence type="ECO:0000256" key="1">
    <source>
        <dbReference type="SAM" id="Phobius"/>
    </source>
</evidence>
<name>A0A174SVC5_9FIRM</name>
<keyword evidence="1" id="KW-0472">Membrane</keyword>
<evidence type="ECO:0000313" key="2">
    <source>
        <dbReference type="EMBL" id="CUQ00291.1"/>
    </source>
</evidence>
<proteinExistence type="predicted"/>
<feature type="transmembrane region" description="Helical" evidence="1">
    <location>
        <begin position="77"/>
        <end position="97"/>
    </location>
</feature>
<dbReference type="GO" id="GO:0022857">
    <property type="term" value="F:transmembrane transporter activity"/>
    <property type="evidence" value="ECO:0007669"/>
    <property type="project" value="InterPro"/>
</dbReference>
<feature type="transmembrane region" description="Helical" evidence="1">
    <location>
        <begin position="103"/>
        <end position="125"/>
    </location>
</feature>
<dbReference type="Proteomes" id="UP000095765">
    <property type="component" value="Unassembled WGS sequence"/>
</dbReference>
<gene>
    <name evidence="2" type="ORF">ERS852551_02721</name>
</gene>
<feature type="transmembrane region" description="Helical" evidence="1">
    <location>
        <begin position="137"/>
        <end position="164"/>
    </location>
</feature>
<dbReference type="AlphaFoldDB" id="A0A174SVC5"/>
<dbReference type="GeneID" id="72464930"/>
<dbReference type="Gene3D" id="1.10.1760.20">
    <property type="match status" value="1"/>
</dbReference>
<dbReference type="EMBL" id="CZBE01000020">
    <property type="protein sequence ID" value="CUQ00291.1"/>
    <property type="molecule type" value="Genomic_DNA"/>
</dbReference>